<accession>A0A640URS3</accession>
<gene>
    <name evidence="1" type="ORF">Stube_28330</name>
</gene>
<dbReference type="Proteomes" id="UP000431826">
    <property type="component" value="Unassembled WGS sequence"/>
</dbReference>
<keyword evidence="2" id="KW-1185">Reference proteome</keyword>
<protein>
    <submittedName>
        <fullName evidence="1">Uncharacterized protein</fullName>
    </submittedName>
</protein>
<sequence length="95" mass="10471">MLAPQMLLRVDIRIVHKGRDLIERKSELPVEQDLLQPVQVVVAVAPVTCVVTLAGLEQPDLVVVVQGAHRHTGESRDLSYGITHIRSLLGTRSTM</sequence>
<evidence type="ECO:0000313" key="2">
    <source>
        <dbReference type="Proteomes" id="UP000431826"/>
    </source>
</evidence>
<evidence type="ECO:0000313" key="1">
    <source>
        <dbReference type="EMBL" id="GFE38160.1"/>
    </source>
</evidence>
<dbReference type="EMBL" id="BLIR01000001">
    <property type="protein sequence ID" value="GFE38160.1"/>
    <property type="molecule type" value="Genomic_DNA"/>
</dbReference>
<reference evidence="1 2" key="1">
    <citation type="submission" date="2019-12" db="EMBL/GenBank/DDBJ databases">
        <title>Whole genome shotgun sequence of Streptomyces tubercidicus NBRC 13090.</title>
        <authorList>
            <person name="Ichikawa N."/>
            <person name="Kimura A."/>
            <person name="Kitahashi Y."/>
            <person name="Komaki H."/>
            <person name="Tamura T."/>
        </authorList>
    </citation>
    <scope>NUCLEOTIDE SEQUENCE [LARGE SCALE GENOMIC DNA]</scope>
    <source>
        <strain evidence="1 2">NBRC 13090</strain>
    </source>
</reference>
<proteinExistence type="predicted"/>
<comment type="caution">
    <text evidence="1">The sequence shown here is derived from an EMBL/GenBank/DDBJ whole genome shotgun (WGS) entry which is preliminary data.</text>
</comment>
<organism evidence="1 2">
    <name type="scientific">Streptomyces tubercidicus</name>
    <dbReference type="NCBI Taxonomy" id="47759"/>
    <lineage>
        <taxon>Bacteria</taxon>
        <taxon>Bacillati</taxon>
        <taxon>Actinomycetota</taxon>
        <taxon>Actinomycetes</taxon>
        <taxon>Kitasatosporales</taxon>
        <taxon>Streptomycetaceae</taxon>
        <taxon>Streptomyces</taxon>
    </lineage>
</organism>
<name>A0A640URS3_9ACTN</name>
<dbReference type="AlphaFoldDB" id="A0A640URS3"/>